<dbReference type="HOGENOM" id="CLU_2354781_0_0_9"/>
<evidence type="ECO:0000313" key="1">
    <source>
        <dbReference type="EMBL" id="EHE99226.1"/>
    </source>
</evidence>
<organism evidence="1 2">
    <name type="scientific">[Clostridium] citroniae WAL-17108</name>
    <dbReference type="NCBI Taxonomy" id="742733"/>
    <lineage>
        <taxon>Bacteria</taxon>
        <taxon>Bacillati</taxon>
        <taxon>Bacillota</taxon>
        <taxon>Clostridia</taxon>
        <taxon>Lachnospirales</taxon>
        <taxon>Lachnospiraceae</taxon>
        <taxon>Enterocloster</taxon>
    </lineage>
</organism>
<comment type="caution">
    <text evidence="1">The sequence shown here is derived from an EMBL/GenBank/DDBJ whole genome shotgun (WGS) entry which is preliminary data.</text>
</comment>
<accession>G5HGM6</accession>
<evidence type="ECO:0000313" key="2">
    <source>
        <dbReference type="Proteomes" id="UP000003763"/>
    </source>
</evidence>
<name>G5HGM6_9FIRM</name>
<protein>
    <submittedName>
        <fullName evidence="1">Uncharacterized protein</fullName>
    </submittedName>
</protein>
<dbReference type="AlphaFoldDB" id="G5HGM6"/>
<reference evidence="1 2" key="1">
    <citation type="submission" date="2011-08" db="EMBL/GenBank/DDBJ databases">
        <title>The Genome Sequence of Clostridium citroniae WAL-17108.</title>
        <authorList>
            <consortium name="The Broad Institute Genome Sequencing Platform"/>
            <person name="Earl A."/>
            <person name="Ward D."/>
            <person name="Feldgarden M."/>
            <person name="Gevers D."/>
            <person name="Finegold S.M."/>
            <person name="Summanen P.H."/>
            <person name="Molitoris D.R."/>
            <person name="Vaisanen M.L."/>
            <person name="Daigneault M."/>
            <person name="Allen-Vercoe E."/>
            <person name="Young S.K."/>
            <person name="Zeng Q."/>
            <person name="Gargeya S."/>
            <person name="Fitzgerald M."/>
            <person name="Haas B."/>
            <person name="Abouelleil A."/>
            <person name="Alvarado L."/>
            <person name="Arachchi H.M."/>
            <person name="Berlin A."/>
            <person name="Brown A."/>
            <person name="Chapman S.B."/>
            <person name="Chen Z."/>
            <person name="Dunbar C."/>
            <person name="Freedman E."/>
            <person name="Gearin G."/>
            <person name="Gellesch M."/>
            <person name="Goldberg J."/>
            <person name="Griggs A."/>
            <person name="Gujja S."/>
            <person name="Heiman D."/>
            <person name="Howarth C."/>
            <person name="Larson L."/>
            <person name="Lui A."/>
            <person name="MacDonald P.J.P."/>
            <person name="Montmayeur A."/>
            <person name="Murphy C."/>
            <person name="Neiman D."/>
            <person name="Pearson M."/>
            <person name="Priest M."/>
            <person name="Roberts A."/>
            <person name="Saif S."/>
            <person name="Shea T."/>
            <person name="Shenoy N."/>
            <person name="Sisk P."/>
            <person name="Stolte C."/>
            <person name="Sykes S."/>
            <person name="Wortman J."/>
            <person name="Nusbaum C."/>
            <person name="Birren B."/>
        </authorList>
    </citation>
    <scope>NUCLEOTIDE SEQUENCE [LARGE SCALE GENOMIC DNA]</scope>
    <source>
        <strain evidence="1 2">WAL-17108</strain>
    </source>
</reference>
<dbReference type="EMBL" id="ADLJ01000014">
    <property type="protein sequence ID" value="EHE99226.1"/>
    <property type="molecule type" value="Genomic_DNA"/>
</dbReference>
<sequence>MDVKPNLCFGQLETKWSWKNKRYGRIWKCTCECGGYCYVKEEALVMGIVKDCGGICHQKVVPSAIMESYAYARGETVTPEEMERVLKRVEKYRKRT</sequence>
<dbReference type="Proteomes" id="UP000003763">
    <property type="component" value="Unassembled WGS sequence"/>
</dbReference>
<dbReference type="PATRIC" id="fig|742733.3.peg.1868"/>
<gene>
    <name evidence="1" type="ORF">HMPREF9469_01795</name>
</gene>
<dbReference type="eggNOG" id="ENOG5030CEE">
    <property type="taxonomic scope" value="Bacteria"/>
</dbReference>
<proteinExistence type="predicted"/>
<dbReference type="RefSeq" id="WP_007861141.1">
    <property type="nucleotide sequence ID" value="NZ_JH376420.1"/>
</dbReference>